<dbReference type="GO" id="GO:0044774">
    <property type="term" value="P:mitotic DNA integrity checkpoint signaling"/>
    <property type="evidence" value="ECO:0007669"/>
    <property type="project" value="TreeGrafter"/>
</dbReference>
<dbReference type="OrthoDB" id="6431778at2759"/>
<dbReference type="STRING" id="151549.A0A4C1UT15"/>
<dbReference type="GO" id="GO:0000014">
    <property type="term" value="F:single-stranded DNA endodeoxyribonuclease activity"/>
    <property type="evidence" value="ECO:0007669"/>
    <property type="project" value="TreeGrafter"/>
</dbReference>
<dbReference type="InterPro" id="IPR052709">
    <property type="entry name" value="Transposase-MT_Hybrid"/>
</dbReference>
<evidence type="ECO:0000313" key="3">
    <source>
        <dbReference type="Proteomes" id="UP000299102"/>
    </source>
</evidence>
<dbReference type="GO" id="GO:0003697">
    <property type="term" value="F:single-stranded DNA binding"/>
    <property type="evidence" value="ECO:0007669"/>
    <property type="project" value="TreeGrafter"/>
</dbReference>
<dbReference type="GO" id="GO:0006303">
    <property type="term" value="P:double-strand break repair via nonhomologous end joining"/>
    <property type="evidence" value="ECO:0007669"/>
    <property type="project" value="TreeGrafter"/>
</dbReference>
<dbReference type="GO" id="GO:0000793">
    <property type="term" value="C:condensed chromosome"/>
    <property type="evidence" value="ECO:0007669"/>
    <property type="project" value="TreeGrafter"/>
</dbReference>
<reference evidence="2 3" key="1">
    <citation type="journal article" date="2019" name="Commun. Biol.">
        <title>The bagworm genome reveals a unique fibroin gene that provides high tensile strength.</title>
        <authorList>
            <person name="Kono N."/>
            <person name="Nakamura H."/>
            <person name="Ohtoshi R."/>
            <person name="Tomita M."/>
            <person name="Numata K."/>
            <person name="Arakawa K."/>
        </authorList>
    </citation>
    <scope>NUCLEOTIDE SEQUENCE [LARGE SCALE GENOMIC DNA]</scope>
</reference>
<dbReference type="EMBL" id="BGZK01000220">
    <property type="protein sequence ID" value="GBP29449.1"/>
    <property type="molecule type" value="Genomic_DNA"/>
</dbReference>
<dbReference type="GO" id="GO:0031297">
    <property type="term" value="P:replication fork processing"/>
    <property type="evidence" value="ECO:0007669"/>
    <property type="project" value="TreeGrafter"/>
</dbReference>
<dbReference type="GO" id="GO:0015074">
    <property type="term" value="P:DNA integration"/>
    <property type="evidence" value="ECO:0007669"/>
    <property type="project" value="TreeGrafter"/>
</dbReference>
<dbReference type="PANTHER" id="PTHR46060">
    <property type="entry name" value="MARINER MOS1 TRANSPOSASE-LIKE PROTEIN"/>
    <property type="match status" value="1"/>
</dbReference>
<dbReference type="Gene3D" id="1.10.10.1450">
    <property type="match status" value="1"/>
</dbReference>
<dbReference type="GO" id="GO:0003690">
    <property type="term" value="F:double-stranded DNA binding"/>
    <property type="evidence" value="ECO:0007669"/>
    <property type="project" value="TreeGrafter"/>
</dbReference>
<dbReference type="GO" id="GO:0035861">
    <property type="term" value="C:site of double-strand break"/>
    <property type="evidence" value="ECO:0007669"/>
    <property type="project" value="TreeGrafter"/>
</dbReference>
<dbReference type="GO" id="GO:0042800">
    <property type="term" value="F:histone H3K4 methyltransferase activity"/>
    <property type="evidence" value="ECO:0007669"/>
    <property type="project" value="TreeGrafter"/>
</dbReference>
<dbReference type="Gene3D" id="1.10.10.10">
    <property type="entry name" value="Winged helix-like DNA-binding domain superfamily/Winged helix DNA-binding domain"/>
    <property type="match status" value="1"/>
</dbReference>
<evidence type="ECO:0000259" key="1">
    <source>
        <dbReference type="Pfam" id="PF17906"/>
    </source>
</evidence>
<name>A0A4C1UT15_EUMVA</name>
<evidence type="ECO:0000313" key="2">
    <source>
        <dbReference type="EMBL" id="GBP29449.1"/>
    </source>
</evidence>
<dbReference type="GO" id="GO:0044547">
    <property type="term" value="F:DNA topoisomerase binding"/>
    <property type="evidence" value="ECO:0007669"/>
    <property type="project" value="TreeGrafter"/>
</dbReference>
<organism evidence="2 3">
    <name type="scientific">Eumeta variegata</name>
    <name type="common">Bagworm moth</name>
    <name type="synonym">Eumeta japonica</name>
    <dbReference type="NCBI Taxonomy" id="151549"/>
    <lineage>
        <taxon>Eukaryota</taxon>
        <taxon>Metazoa</taxon>
        <taxon>Ecdysozoa</taxon>
        <taxon>Arthropoda</taxon>
        <taxon>Hexapoda</taxon>
        <taxon>Insecta</taxon>
        <taxon>Pterygota</taxon>
        <taxon>Neoptera</taxon>
        <taxon>Endopterygota</taxon>
        <taxon>Lepidoptera</taxon>
        <taxon>Glossata</taxon>
        <taxon>Ditrysia</taxon>
        <taxon>Tineoidea</taxon>
        <taxon>Psychidae</taxon>
        <taxon>Oiketicinae</taxon>
        <taxon>Eumeta</taxon>
    </lineage>
</organism>
<feature type="domain" description="Mos1 transposase HTH" evidence="1">
    <location>
        <begin position="73"/>
        <end position="94"/>
    </location>
</feature>
<accession>A0A4C1UT15</accession>
<keyword evidence="3" id="KW-1185">Reference proteome</keyword>
<dbReference type="InterPro" id="IPR041426">
    <property type="entry name" value="Mos1_HTH"/>
</dbReference>
<protein>
    <submittedName>
        <fullName evidence="2">Mariner Mos1 transposase</fullName>
    </submittedName>
</protein>
<gene>
    <name evidence="2" type="ORF">EVAR_22061_1</name>
</gene>
<dbReference type="GO" id="GO:0005634">
    <property type="term" value="C:nucleus"/>
    <property type="evidence" value="ECO:0007669"/>
    <property type="project" value="TreeGrafter"/>
</dbReference>
<dbReference type="GO" id="GO:0000729">
    <property type="term" value="P:DNA double-strand break processing"/>
    <property type="evidence" value="ECO:0007669"/>
    <property type="project" value="TreeGrafter"/>
</dbReference>
<dbReference type="Pfam" id="PF17906">
    <property type="entry name" value="HTH_48"/>
    <property type="match status" value="1"/>
</dbReference>
<comment type="caution">
    <text evidence="2">The sequence shown here is derived from an EMBL/GenBank/DDBJ whole genome shotgun (WGS) entry which is preliminary data.</text>
</comment>
<sequence>MDDWVRSSSIIADLDIVGIRHMKQWNFLIGITTFLFDDRLAIYCSGSRSSDNFVFWKVNSSFRFLEGHALEKHNEDALSERTCREWFQKFENGDVDVEDKDRSGRPKIYEDAELEKLLKEDSSQTQKELSLTLEVTQQAVSHRLKSLGIIHKQDTAPSDYHLLRSMHVLCPNSDSHHMKIPKIGLIREYPQKMRSSSDLESKCSLKDRKK</sequence>
<dbReference type="AlphaFoldDB" id="A0A4C1UT15"/>
<dbReference type="Proteomes" id="UP000299102">
    <property type="component" value="Unassembled WGS sequence"/>
</dbReference>
<dbReference type="GO" id="GO:0046975">
    <property type="term" value="F:histone H3K36 methyltransferase activity"/>
    <property type="evidence" value="ECO:0007669"/>
    <property type="project" value="TreeGrafter"/>
</dbReference>
<dbReference type="InterPro" id="IPR036388">
    <property type="entry name" value="WH-like_DNA-bd_sf"/>
</dbReference>
<proteinExistence type="predicted"/>
<dbReference type="PANTHER" id="PTHR46060:SF2">
    <property type="entry name" value="HISTONE-LYSINE N-METHYLTRANSFERASE SETMAR"/>
    <property type="match status" value="1"/>
</dbReference>